<evidence type="ECO:0000256" key="3">
    <source>
        <dbReference type="ARBA" id="ARBA00022821"/>
    </source>
</evidence>
<dbReference type="PANTHER" id="PTHR23155:SF1193">
    <property type="entry name" value="DISEASE RESISTANCE PROTEIN RPP13-RELATED"/>
    <property type="match status" value="1"/>
</dbReference>
<keyword evidence="3" id="KW-0611">Plant defense</keyword>
<feature type="domain" description="NB-ARC" evidence="4">
    <location>
        <begin position="185"/>
        <end position="229"/>
    </location>
</feature>
<dbReference type="Gene3D" id="1.10.10.10">
    <property type="entry name" value="Winged helix-like DNA-binding domain superfamily/Winged helix DNA-binding domain"/>
    <property type="match status" value="1"/>
</dbReference>
<dbReference type="Pfam" id="PF23598">
    <property type="entry name" value="LRR_14"/>
    <property type="match status" value="1"/>
</dbReference>
<comment type="caution">
    <text evidence="8">The sequence shown here is derived from an EMBL/GenBank/DDBJ whole genome shotgun (WGS) entry which is preliminary data.</text>
</comment>
<dbReference type="PANTHER" id="PTHR23155">
    <property type="entry name" value="DISEASE RESISTANCE PROTEIN RP"/>
    <property type="match status" value="1"/>
</dbReference>
<reference evidence="8 9" key="1">
    <citation type="submission" date="2020-06" db="EMBL/GenBank/DDBJ databases">
        <title>Transcriptomic and genomic resources for Thalictrum thalictroides and T. hernandezii: Facilitating candidate gene discovery in an emerging model plant lineage.</title>
        <authorList>
            <person name="Arias T."/>
            <person name="Riano-Pachon D.M."/>
            <person name="Di Stilio V.S."/>
        </authorList>
    </citation>
    <scope>NUCLEOTIDE SEQUENCE [LARGE SCALE GENOMIC DNA]</scope>
    <source>
        <strain evidence="9">cv. WT478/WT964</strain>
        <tissue evidence="8">Leaves</tissue>
    </source>
</reference>
<gene>
    <name evidence="8" type="ORF">FRX31_002686</name>
</gene>
<dbReference type="InterPro" id="IPR055414">
    <property type="entry name" value="LRR_R13L4/SHOC2-like"/>
</dbReference>
<dbReference type="InterPro" id="IPR041118">
    <property type="entry name" value="Rx_N"/>
</dbReference>
<dbReference type="OrthoDB" id="3027644at2759"/>
<dbReference type="Gene3D" id="3.80.10.10">
    <property type="entry name" value="Ribonuclease Inhibitor"/>
    <property type="match status" value="1"/>
</dbReference>
<dbReference type="EMBL" id="JABWDY010001050">
    <property type="protein sequence ID" value="KAF5207726.1"/>
    <property type="molecule type" value="Genomic_DNA"/>
</dbReference>
<feature type="domain" description="Disease resistance N-terminal" evidence="5">
    <location>
        <begin position="5"/>
        <end position="90"/>
    </location>
</feature>
<evidence type="ECO:0000256" key="2">
    <source>
        <dbReference type="ARBA" id="ARBA00022741"/>
    </source>
</evidence>
<evidence type="ECO:0000259" key="6">
    <source>
        <dbReference type="Pfam" id="PF23559"/>
    </source>
</evidence>
<evidence type="ECO:0000259" key="5">
    <source>
        <dbReference type="Pfam" id="PF18052"/>
    </source>
</evidence>
<dbReference type="GO" id="GO:0098542">
    <property type="term" value="P:defense response to other organism"/>
    <property type="evidence" value="ECO:0007669"/>
    <property type="project" value="TreeGrafter"/>
</dbReference>
<dbReference type="SUPFAM" id="SSF52058">
    <property type="entry name" value="L domain-like"/>
    <property type="match status" value="1"/>
</dbReference>
<keyword evidence="2" id="KW-0547">Nucleotide-binding</keyword>
<dbReference type="Pfam" id="PF00931">
    <property type="entry name" value="NB-ARC"/>
    <property type="match status" value="1"/>
</dbReference>
<dbReference type="InterPro" id="IPR032675">
    <property type="entry name" value="LRR_dom_sf"/>
</dbReference>
<dbReference type="Gene3D" id="3.40.50.300">
    <property type="entry name" value="P-loop containing nucleotide triphosphate hydrolases"/>
    <property type="match status" value="1"/>
</dbReference>
<feature type="domain" description="Disease resistance protein winged helix" evidence="6">
    <location>
        <begin position="318"/>
        <end position="362"/>
    </location>
</feature>
<keyword evidence="1" id="KW-0677">Repeat</keyword>
<organism evidence="8 9">
    <name type="scientific">Thalictrum thalictroides</name>
    <name type="common">Rue-anemone</name>
    <name type="synonym">Anemone thalictroides</name>
    <dbReference type="NCBI Taxonomy" id="46969"/>
    <lineage>
        <taxon>Eukaryota</taxon>
        <taxon>Viridiplantae</taxon>
        <taxon>Streptophyta</taxon>
        <taxon>Embryophyta</taxon>
        <taxon>Tracheophyta</taxon>
        <taxon>Spermatophyta</taxon>
        <taxon>Magnoliopsida</taxon>
        <taxon>Ranunculales</taxon>
        <taxon>Ranunculaceae</taxon>
        <taxon>Thalictroideae</taxon>
        <taxon>Thalictrum</taxon>
    </lineage>
</organism>
<feature type="domain" description="Disease resistance R13L4/SHOC-2-like LRR" evidence="7">
    <location>
        <begin position="403"/>
        <end position="534"/>
    </location>
</feature>
<evidence type="ECO:0000313" key="8">
    <source>
        <dbReference type="EMBL" id="KAF5207726.1"/>
    </source>
</evidence>
<dbReference type="Pfam" id="PF18052">
    <property type="entry name" value="Rx_N"/>
    <property type="match status" value="1"/>
</dbReference>
<dbReference type="Pfam" id="PF23559">
    <property type="entry name" value="WHD_DRP"/>
    <property type="match status" value="1"/>
</dbReference>
<dbReference type="GO" id="GO:0043531">
    <property type="term" value="F:ADP binding"/>
    <property type="evidence" value="ECO:0007669"/>
    <property type="project" value="InterPro"/>
</dbReference>
<dbReference type="InterPro" id="IPR002182">
    <property type="entry name" value="NB-ARC"/>
</dbReference>
<dbReference type="CDD" id="cd14798">
    <property type="entry name" value="RX-CC_like"/>
    <property type="match status" value="1"/>
</dbReference>
<evidence type="ECO:0000259" key="7">
    <source>
        <dbReference type="Pfam" id="PF23598"/>
    </source>
</evidence>
<dbReference type="Gene3D" id="1.20.5.4130">
    <property type="match status" value="1"/>
</dbReference>
<sequence length="560" mass="64461">MAESAVSFFLENLKKLMMEETELLFGVQDQVCSLSNELEWICTFLKYADVKCRRNDLVKIWVNQVREVAYDAEDVIDIFVLKIERHRQRNLFTKCTRMISHMTTLHNIGKKIEEIKTIITEISANKTKYMIDDVEEFSGSKSTGRSSAGACSSIEAWPMCRRYKTVEKIEVIGFGDYEKMLVSQMTEGTKRRAIISIVGMGGLGKTTLAQKVYNSGDVKDHFDCRVWVFPEGAGSDFSPHLEKIGREIASKCEGLPLPLVVLGGLLSSKKKYPSEWQDLLTNITSQLSEGKNKMSTIFDLSYIDLPYNLKSCFLYCSLFPIDFEIPAEKLIQLWVAEGLLLEKWRSAEEEAEEHLEELVKSKETQFLHIHGNQDSAFPTKTRRLAIHSQVAEYIPQKYSNSYLRSVLCFTSQNERLQTSEAILFFKGLKLVRVMDLEGIRISKLPPEIGNMIHLRFLGLRNTFIRKLPSSISNLCYMETLDLRSVLMFVLPNVIRKMQRLRHLYVDQGGKNDDLEFGCFRSLRTLWMIEAGSWMREDLAKSTNMIKHGNIRRSKYAWECI</sequence>
<name>A0A7J6XD45_THATH</name>
<evidence type="ECO:0000256" key="1">
    <source>
        <dbReference type="ARBA" id="ARBA00022737"/>
    </source>
</evidence>
<dbReference type="SUPFAM" id="SSF52540">
    <property type="entry name" value="P-loop containing nucleoside triphosphate hydrolases"/>
    <property type="match status" value="1"/>
</dbReference>
<dbReference type="InterPro" id="IPR044974">
    <property type="entry name" value="Disease_R_plants"/>
</dbReference>
<evidence type="ECO:0000313" key="9">
    <source>
        <dbReference type="Proteomes" id="UP000554482"/>
    </source>
</evidence>
<dbReference type="InterPro" id="IPR058922">
    <property type="entry name" value="WHD_DRP"/>
</dbReference>
<dbReference type="InterPro" id="IPR038005">
    <property type="entry name" value="RX-like_CC"/>
</dbReference>
<evidence type="ECO:0000259" key="4">
    <source>
        <dbReference type="Pfam" id="PF00931"/>
    </source>
</evidence>
<accession>A0A7J6XD45</accession>
<protein>
    <submittedName>
        <fullName evidence="8">Disease resistance protein rpp13</fullName>
    </submittedName>
</protein>
<dbReference type="InterPro" id="IPR036388">
    <property type="entry name" value="WH-like_DNA-bd_sf"/>
</dbReference>
<keyword evidence="9" id="KW-1185">Reference proteome</keyword>
<dbReference type="InterPro" id="IPR027417">
    <property type="entry name" value="P-loop_NTPase"/>
</dbReference>
<dbReference type="AlphaFoldDB" id="A0A7J6XD45"/>
<proteinExistence type="predicted"/>
<dbReference type="Proteomes" id="UP000554482">
    <property type="component" value="Unassembled WGS sequence"/>
</dbReference>